<dbReference type="PANTHER" id="PTHR43116">
    <property type="entry name" value="PEPTIDE CHAIN RELEASE FACTOR 2"/>
    <property type="match status" value="1"/>
</dbReference>
<dbReference type="InterPro" id="IPR000352">
    <property type="entry name" value="Pep_chain_release_fac_I"/>
</dbReference>
<evidence type="ECO:0000256" key="1">
    <source>
        <dbReference type="ARBA" id="ARBA00010835"/>
    </source>
</evidence>
<feature type="coiled-coil region" evidence="3">
    <location>
        <begin position="85"/>
        <end position="112"/>
    </location>
</feature>
<dbReference type="InterPro" id="IPR005139">
    <property type="entry name" value="PCRF"/>
</dbReference>
<keyword evidence="3" id="KW-0175">Coiled coil</keyword>
<dbReference type="Gene3D" id="3.30.70.1660">
    <property type="match status" value="1"/>
</dbReference>
<dbReference type="FunFam" id="3.30.160.20:FF:000010">
    <property type="entry name" value="Peptide chain release factor 2"/>
    <property type="match status" value="1"/>
</dbReference>
<protein>
    <submittedName>
        <fullName evidence="5">Peptide chain release factor 2</fullName>
    </submittedName>
</protein>
<accession>A0AA35S4X4</accession>
<dbReference type="Proteomes" id="UP001174909">
    <property type="component" value="Unassembled WGS sequence"/>
</dbReference>
<reference evidence="5" key="1">
    <citation type="submission" date="2023-03" db="EMBL/GenBank/DDBJ databases">
        <authorList>
            <person name="Steffen K."/>
            <person name="Cardenas P."/>
        </authorList>
    </citation>
    <scope>NUCLEOTIDE SEQUENCE</scope>
</reference>
<evidence type="ECO:0000259" key="4">
    <source>
        <dbReference type="PROSITE" id="PS00745"/>
    </source>
</evidence>
<gene>
    <name evidence="5" type="ORF">GBAR_LOCUS13066</name>
</gene>
<dbReference type="PANTHER" id="PTHR43116:SF3">
    <property type="entry name" value="CLASS I PEPTIDE CHAIN RELEASE FACTOR"/>
    <property type="match status" value="1"/>
</dbReference>
<name>A0AA35S4X4_GEOBA</name>
<evidence type="ECO:0000256" key="3">
    <source>
        <dbReference type="SAM" id="Coils"/>
    </source>
</evidence>
<dbReference type="SUPFAM" id="SSF75620">
    <property type="entry name" value="Release factor"/>
    <property type="match status" value="1"/>
</dbReference>
<dbReference type="SMART" id="SM00937">
    <property type="entry name" value="PCRF"/>
    <property type="match status" value="1"/>
</dbReference>
<dbReference type="InterPro" id="IPR045853">
    <property type="entry name" value="Pep_chain_release_fac_I_sf"/>
</dbReference>
<evidence type="ECO:0000256" key="2">
    <source>
        <dbReference type="ARBA" id="ARBA00022917"/>
    </source>
</evidence>
<dbReference type="GO" id="GO:0016149">
    <property type="term" value="F:translation release factor activity, codon specific"/>
    <property type="evidence" value="ECO:0007669"/>
    <property type="project" value="InterPro"/>
</dbReference>
<keyword evidence="2" id="KW-0648">Protein biosynthesis</keyword>
<dbReference type="GO" id="GO:0005737">
    <property type="term" value="C:cytoplasm"/>
    <property type="evidence" value="ECO:0007669"/>
    <property type="project" value="InterPro"/>
</dbReference>
<proteinExistence type="inferred from homology"/>
<dbReference type="HAMAP" id="MF_00094">
    <property type="entry name" value="Rel_fac_2"/>
    <property type="match status" value="1"/>
</dbReference>
<dbReference type="PROSITE" id="PS00745">
    <property type="entry name" value="RF_PROK_I"/>
    <property type="match status" value="1"/>
</dbReference>
<dbReference type="Pfam" id="PF03462">
    <property type="entry name" value="PCRF"/>
    <property type="match status" value="1"/>
</dbReference>
<dbReference type="Pfam" id="PF00472">
    <property type="entry name" value="RF-1"/>
    <property type="match status" value="1"/>
</dbReference>
<feature type="domain" description="Prokaryotic-type class I peptide chain release factors" evidence="4">
    <location>
        <begin position="241"/>
        <end position="257"/>
    </location>
</feature>
<keyword evidence="6" id="KW-1185">Reference proteome</keyword>
<organism evidence="5 6">
    <name type="scientific">Geodia barretti</name>
    <name type="common">Barrett's horny sponge</name>
    <dbReference type="NCBI Taxonomy" id="519541"/>
    <lineage>
        <taxon>Eukaryota</taxon>
        <taxon>Metazoa</taxon>
        <taxon>Porifera</taxon>
        <taxon>Demospongiae</taxon>
        <taxon>Heteroscleromorpha</taxon>
        <taxon>Tetractinellida</taxon>
        <taxon>Astrophorina</taxon>
        <taxon>Geodiidae</taxon>
        <taxon>Geodia</taxon>
    </lineage>
</organism>
<sequence>MSQECSTGTKPYAAGRPWLGGSFDTVGLKAEIAQLDERLSDPAVWSPSGDGEALSRRRASVFGGLERSAAFARAVDEVETLAEWIREGEDVIDDFREHLDRLEGQLDEFDLQRLFAGEHDSENAIVTINPGAGGTDAQDWAEMLLGMYIRWAKGRGFDIELLDRQPAEEAGIKGATFEVRGDHAYGRLRVESGVHRLVRISPFDAQHRRHTSFASVAAFPDLDNRIEIEVEENDLRIDTFRASGKGGQHVNVTDSAVRITHLPTGLVVSCQNERSQHRNRDSAMKVLRARLYDRAVRERKAQEEAQKESLGDNTWGNQIRSYVFQPYRMVKDHRTNHQMGDVDRVMNGDLDGFIKAGLNLAAKGGTAV</sequence>
<dbReference type="AlphaFoldDB" id="A0AA35S4X4"/>
<dbReference type="Gene3D" id="3.30.160.20">
    <property type="match status" value="1"/>
</dbReference>
<dbReference type="InterPro" id="IPR004374">
    <property type="entry name" value="PrfB"/>
</dbReference>
<evidence type="ECO:0000313" key="5">
    <source>
        <dbReference type="EMBL" id="CAI8022217.1"/>
    </source>
</evidence>
<dbReference type="EMBL" id="CASHTH010001945">
    <property type="protein sequence ID" value="CAI8022217.1"/>
    <property type="molecule type" value="Genomic_DNA"/>
</dbReference>
<dbReference type="Gene3D" id="1.20.58.410">
    <property type="entry name" value="Release factor"/>
    <property type="match status" value="1"/>
</dbReference>
<comment type="caution">
    <text evidence="5">The sequence shown here is derived from an EMBL/GenBank/DDBJ whole genome shotgun (WGS) entry which is preliminary data.</text>
</comment>
<dbReference type="NCBIfam" id="TIGR00020">
    <property type="entry name" value="prfB"/>
    <property type="match status" value="1"/>
</dbReference>
<comment type="similarity">
    <text evidence="1">Belongs to the prokaryotic/mitochondrial release factor family.</text>
</comment>
<evidence type="ECO:0000313" key="6">
    <source>
        <dbReference type="Proteomes" id="UP001174909"/>
    </source>
</evidence>